<dbReference type="SMART" id="SM00098">
    <property type="entry name" value="alkPPc"/>
    <property type="match status" value="1"/>
</dbReference>
<keyword evidence="6" id="KW-1185">Reference proteome</keyword>
<dbReference type="InterPro" id="IPR017850">
    <property type="entry name" value="Alkaline_phosphatase_core_sf"/>
</dbReference>
<evidence type="ECO:0000256" key="1">
    <source>
        <dbReference type="ARBA" id="ARBA00022553"/>
    </source>
</evidence>
<feature type="active site" description="Phosphoserine intermediate" evidence="2">
    <location>
        <position position="113"/>
    </location>
</feature>
<dbReference type="GO" id="GO:0004035">
    <property type="term" value="F:alkaline phosphatase activity"/>
    <property type="evidence" value="ECO:0007669"/>
    <property type="project" value="TreeGrafter"/>
</dbReference>
<feature type="binding site" evidence="3">
    <location>
        <position position="330"/>
    </location>
    <ligand>
        <name>Mg(2+)</name>
        <dbReference type="ChEBI" id="CHEBI:18420"/>
    </ligand>
</feature>
<feature type="binding site" evidence="3">
    <location>
        <position position="381"/>
    </location>
    <ligand>
        <name>Zn(2+)</name>
        <dbReference type="ChEBI" id="CHEBI:29105"/>
        <label>2</label>
    </ligand>
</feature>
<dbReference type="PANTHER" id="PTHR11596">
    <property type="entry name" value="ALKALINE PHOSPHATASE"/>
    <property type="match status" value="1"/>
</dbReference>
<comment type="cofactor">
    <cofactor evidence="3">
        <name>Mg(2+)</name>
        <dbReference type="ChEBI" id="CHEBI:18420"/>
    </cofactor>
    <text evidence="3">Binds 1 Mg(2+) ion.</text>
</comment>
<dbReference type="InterPro" id="IPR001952">
    <property type="entry name" value="Alkaline_phosphatase"/>
</dbReference>
<dbReference type="Proteomes" id="UP000324159">
    <property type="component" value="Unassembled WGS sequence"/>
</dbReference>
<comment type="similarity">
    <text evidence="4">Belongs to the alkaline phosphatase family.</text>
</comment>
<feature type="binding site" evidence="3">
    <location>
        <position position="170"/>
    </location>
    <ligand>
        <name>Mg(2+)</name>
        <dbReference type="ChEBI" id="CHEBI:18420"/>
    </ligand>
</feature>
<name>A0A5D3WMS5_9BACT</name>
<dbReference type="Gene3D" id="3.40.720.10">
    <property type="entry name" value="Alkaline Phosphatase, subunit A"/>
    <property type="match status" value="1"/>
</dbReference>
<comment type="cofactor">
    <cofactor evidence="3">
        <name>Zn(2+)</name>
        <dbReference type="ChEBI" id="CHEBI:29105"/>
    </cofactor>
    <text evidence="3">Binds 2 Zn(2+) ions.</text>
</comment>
<feature type="binding site" evidence="3">
    <location>
        <position position="53"/>
    </location>
    <ligand>
        <name>Zn(2+)</name>
        <dbReference type="ChEBI" id="CHEBI:29105"/>
        <label>2</label>
    </ligand>
</feature>
<evidence type="ECO:0000256" key="4">
    <source>
        <dbReference type="RuleBase" id="RU003946"/>
    </source>
</evidence>
<organism evidence="5 6">
    <name type="scientific">Geothermobacter ehrlichii</name>
    <dbReference type="NCBI Taxonomy" id="213224"/>
    <lineage>
        <taxon>Bacteria</taxon>
        <taxon>Pseudomonadati</taxon>
        <taxon>Thermodesulfobacteriota</taxon>
        <taxon>Desulfuromonadia</taxon>
        <taxon>Desulfuromonadales</taxon>
        <taxon>Geothermobacteraceae</taxon>
        <taxon>Geothermobacter</taxon>
    </lineage>
</organism>
<proteinExistence type="inferred from homology"/>
<dbReference type="GO" id="GO:0046872">
    <property type="term" value="F:metal ion binding"/>
    <property type="evidence" value="ECO:0007669"/>
    <property type="project" value="UniProtKB-KW"/>
</dbReference>
<keyword evidence="1" id="KW-0597">Phosphoprotein</keyword>
<evidence type="ECO:0000256" key="3">
    <source>
        <dbReference type="PIRSR" id="PIRSR601952-2"/>
    </source>
</evidence>
<accession>A0A5D3WMS5</accession>
<gene>
    <name evidence="5" type="ORF">EDC39_10525</name>
</gene>
<evidence type="ECO:0000256" key="2">
    <source>
        <dbReference type="PIRSR" id="PIRSR601952-1"/>
    </source>
</evidence>
<dbReference type="EMBL" id="VNIB01000005">
    <property type="protein sequence ID" value="TYO98665.1"/>
    <property type="molecule type" value="Genomic_DNA"/>
</dbReference>
<feature type="binding site" evidence="3">
    <location>
        <position position="335"/>
    </location>
    <ligand>
        <name>Zn(2+)</name>
        <dbReference type="ChEBI" id="CHEBI:29105"/>
        <label>2</label>
    </ligand>
</feature>
<feature type="binding site" evidence="3">
    <location>
        <position position="380"/>
    </location>
    <ligand>
        <name>Zn(2+)</name>
        <dbReference type="ChEBI" id="CHEBI:29105"/>
        <label>2</label>
    </ligand>
</feature>
<sequence>MAEEPIRTTSPASPTPGLRLFFILLCGLLFFVSPGAVANEPARPRNLILMIGDGMGFGHLEAAGYWSPKDGFNPPFACFSFAAAMSTYLAGGSYDPERVSRNPDYLFAGATDSAAAATTLATGHKTAREVIGMARDNHGRLVPVENLLEAAEKLGKATGVITTVPISHATPAGFVAHNPSRKNYPEIAREMLLESPIDVVAGAGHPGYDDDSRPRTRPAYNYLYVGGRKLWQKIVAGQAGGDADGDGTADPWTLVDQRTAIQRLADGPTPKRLLLLAPVATTLQQKRSGNPLAKAGEIPFNPGTPTLAELTRATLNALDDDPDGLVLMIEGGAIDWAGHANQSGRMREELDDFAASVAVVSDWVERHGGWKQTLLIVTADHETGGLEDGHWRTTRHSNSLVPLLARGIGVTDLKSLADKQDPVHGPYLDNAELGRWLLAGQH</sequence>
<keyword evidence="3" id="KW-0460">Magnesium</keyword>
<evidence type="ECO:0000313" key="6">
    <source>
        <dbReference type="Proteomes" id="UP000324159"/>
    </source>
</evidence>
<evidence type="ECO:0000313" key="5">
    <source>
        <dbReference type="EMBL" id="TYO98665.1"/>
    </source>
</evidence>
<dbReference type="AlphaFoldDB" id="A0A5D3WMS5"/>
<dbReference type="PANTHER" id="PTHR11596:SF5">
    <property type="entry name" value="ALKALINE PHOSPHATASE"/>
    <property type="match status" value="1"/>
</dbReference>
<feature type="binding site" evidence="3">
    <location>
        <position position="339"/>
    </location>
    <ligand>
        <name>Zn(2+)</name>
        <dbReference type="ChEBI" id="CHEBI:29105"/>
        <label>2</label>
    </ligand>
</feature>
<dbReference type="RefSeq" id="WP_148895606.1">
    <property type="nucleotide sequence ID" value="NZ_VNIB01000005.1"/>
</dbReference>
<dbReference type="Pfam" id="PF00245">
    <property type="entry name" value="Alk_phosphatase"/>
    <property type="match status" value="1"/>
</dbReference>
<keyword evidence="3" id="KW-0862">Zinc</keyword>
<dbReference type="OrthoDB" id="9794455at2"/>
<dbReference type="CDD" id="cd16012">
    <property type="entry name" value="ALP"/>
    <property type="match status" value="1"/>
</dbReference>
<feature type="binding site" evidence="3">
    <location>
        <position position="53"/>
    </location>
    <ligand>
        <name>Mg(2+)</name>
        <dbReference type="ChEBI" id="CHEBI:18420"/>
    </ligand>
</feature>
<keyword evidence="3" id="KW-0479">Metal-binding</keyword>
<protein>
    <submittedName>
        <fullName evidence="5">Alkaline phosphatase</fullName>
    </submittedName>
</protein>
<comment type="caution">
    <text evidence="5">The sequence shown here is derived from an EMBL/GenBank/DDBJ whole genome shotgun (WGS) entry which is preliminary data.</text>
</comment>
<dbReference type="SUPFAM" id="SSF53649">
    <property type="entry name" value="Alkaline phosphatase-like"/>
    <property type="match status" value="1"/>
</dbReference>
<feature type="binding site" evidence="3">
    <location>
        <position position="168"/>
    </location>
    <ligand>
        <name>Mg(2+)</name>
        <dbReference type="ChEBI" id="CHEBI:18420"/>
    </ligand>
</feature>
<reference evidence="5 6" key="1">
    <citation type="submission" date="2019-07" db="EMBL/GenBank/DDBJ databases">
        <title>Genomic Encyclopedia of Type Strains, Phase IV (KMG-IV): sequencing the most valuable type-strain genomes for metagenomic binning, comparative biology and taxonomic classification.</title>
        <authorList>
            <person name="Goeker M."/>
        </authorList>
    </citation>
    <scope>NUCLEOTIDE SEQUENCE [LARGE SCALE GENOMIC DNA]</scope>
    <source>
        <strain evidence="5 6">SS015</strain>
    </source>
</reference>
<dbReference type="PRINTS" id="PR00113">
    <property type="entry name" value="ALKPHPHTASE"/>
</dbReference>